<evidence type="ECO:0000256" key="1">
    <source>
        <dbReference type="ARBA" id="ARBA00022630"/>
    </source>
</evidence>
<dbReference type="InterPro" id="IPR023932">
    <property type="entry name" value="CE1759_FMN_reduct"/>
</dbReference>
<evidence type="ECO:0000256" key="3">
    <source>
        <dbReference type="ARBA" id="ARBA00023002"/>
    </source>
</evidence>
<evidence type="ECO:0000313" key="6">
    <source>
        <dbReference type="Proteomes" id="UP000326179"/>
    </source>
</evidence>
<evidence type="ECO:0000313" key="5">
    <source>
        <dbReference type="EMBL" id="QFZ72425.1"/>
    </source>
</evidence>
<name>A0A5Q0L5U4_9ACTN</name>
<dbReference type="PANTHER" id="PTHR43408:SF2">
    <property type="entry name" value="FMN REDUCTASE (NADPH)"/>
    <property type="match status" value="1"/>
</dbReference>
<keyword evidence="6" id="KW-1185">Reference proteome</keyword>
<dbReference type="PANTHER" id="PTHR43408">
    <property type="entry name" value="FMN REDUCTASE (NADPH)"/>
    <property type="match status" value="1"/>
</dbReference>
<protein>
    <submittedName>
        <fullName evidence="5">NADPH-dependent FMN reductase</fullName>
    </submittedName>
</protein>
<keyword evidence="3" id="KW-0560">Oxidoreductase</keyword>
<dbReference type="Pfam" id="PF03358">
    <property type="entry name" value="FMN_red"/>
    <property type="match status" value="1"/>
</dbReference>
<organism evidence="5 6">
    <name type="scientific">Streptomyces fagopyri</name>
    <dbReference type="NCBI Taxonomy" id="2662397"/>
    <lineage>
        <taxon>Bacteria</taxon>
        <taxon>Bacillati</taxon>
        <taxon>Actinomycetota</taxon>
        <taxon>Actinomycetes</taxon>
        <taxon>Kitasatosporales</taxon>
        <taxon>Streptomycetaceae</taxon>
        <taxon>Streptomyces</taxon>
    </lineage>
</organism>
<dbReference type="Proteomes" id="UP000326179">
    <property type="component" value="Chromosome"/>
</dbReference>
<dbReference type="InterPro" id="IPR051814">
    <property type="entry name" value="NAD(P)H-dep_FMN_reductase"/>
</dbReference>
<dbReference type="GO" id="GO:0016491">
    <property type="term" value="F:oxidoreductase activity"/>
    <property type="evidence" value="ECO:0007669"/>
    <property type="project" value="UniProtKB-KW"/>
</dbReference>
<gene>
    <name evidence="5" type="ORF">GFH48_03360</name>
</gene>
<reference evidence="5 6" key="1">
    <citation type="submission" date="2019-10" db="EMBL/GenBank/DDBJ databases">
        <title>A novel species.</title>
        <authorList>
            <person name="Gao J."/>
        </authorList>
    </citation>
    <scope>NUCLEOTIDE SEQUENCE [LARGE SCALE GENOMIC DNA]</scope>
    <source>
        <strain evidence="5 6">QMT-28</strain>
    </source>
</reference>
<evidence type="ECO:0000256" key="2">
    <source>
        <dbReference type="ARBA" id="ARBA00022643"/>
    </source>
</evidence>
<dbReference type="EMBL" id="CP045643">
    <property type="protein sequence ID" value="QFZ72425.1"/>
    <property type="molecule type" value="Genomic_DNA"/>
</dbReference>
<dbReference type="KEGG" id="sfy:GFH48_03360"/>
<dbReference type="NCBIfam" id="TIGR04037">
    <property type="entry name" value="LLM_duo_CE1759"/>
    <property type="match status" value="1"/>
</dbReference>
<keyword evidence="1" id="KW-0285">Flavoprotein</keyword>
<sequence length="205" mass="22218">MTRRLIAVVSAGLRQPSSTLLLAERLTAATRAALERLGAEVDVESVELRDHGHHLLNNMITGYPSEKLRRVLDTVARADGLIAVTPTFSASYSGLFKMFFDVLDEGVLEDKPVLMAATGGTARHSLVLDHEMRPLFSYLRAAVLTTGVFAAPEDWGSGQASAVSLARRTERAAGELAREVNRRDTPVVEDPYMSPTPFEDLLAGG</sequence>
<keyword evidence="2" id="KW-0288">FMN</keyword>
<dbReference type="InterPro" id="IPR005025">
    <property type="entry name" value="FMN_Rdtase-like_dom"/>
</dbReference>
<dbReference type="SUPFAM" id="SSF52218">
    <property type="entry name" value="Flavoproteins"/>
    <property type="match status" value="1"/>
</dbReference>
<accession>A0A5Q0L5U4</accession>
<feature type="domain" description="NADPH-dependent FMN reductase-like" evidence="4">
    <location>
        <begin position="6"/>
        <end position="155"/>
    </location>
</feature>
<proteinExistence type="predicted"/>
<dbReference type="RefSeq" id="WP_153286794.1">
    <property type="nucleotide sequence ID" value="NZ_CP045643.1"/>
</dbReference>
<dbReference type="InterPro" id="IPR029039">
    <property type="entry name" value="Flavoprotein-like_sf"/>
</dbReference>
<evidence type="ECO:0000259" key="4">
    <source>
        <dbReference type="Pfam" id="PF03358"/>
    </source>
</evidence>
<dbReference type="Gene3D" id="3.40.50.360">
    <property type="match status" value="1"/>
</dbReference>
<dbReference type="AlphaFoldDB" id="A0A5Q0L5U4"/>